<name>A0A267EZN4_9PLAT</name>
<keyword evidence="1" id="KW-1133">Transmembrane helix</keyword>
<comment type="caution">
    <text evidence="2">The sequence shown here is derived from an EMBL/GenBank/DDBJ whole genome shotgun (WGS) entry which is preliminary data.</text>
</comment>
<accession>A0A267EZN4</accession>
<dbReference type="EMBL" id="NIVC01001569">
    <property type="protein sequence ID" value="PAA66309.1"/>
    <property type="molecule type" value="Genomic_DNA"/>
</dbReference>
<dbReference type="AlphaFoldDB" id="A0A267EZN4"/>
<keyword evidence="1" id="KW-0472">Membrane</keyword>
<reference evidence="2 3" key="1">
    <citation type="submission" date="2017-06" db="EMBL/GenBank/DDBJ databases">
        <title>A platform for efficient transgenesis in Macrostomum lignano, a flatworm model organism for stem cell research.</title>
        <authorList>
            <person name="Berezikov E."/>
        </authorList>
    </citation>
    <scope>NUCLEOTIDE SEQUENCE [LARGE SCALE GENOMIC DNA]</scope>
    <source>
        <strain evidence="2">DV1</strain>
        <tissue evidence="2">Whole organism</tissue>
    </source>
</reference>
<sequence length="288" mass="32416">TASAMHSHQLTRALTIALVCTASLAGIVFTIIAIRFLLLRWLNTRQQKHQQQQPSVEVKTVNLPTNLIDTCSLQYQQECKQPQKQQDCLDPCDPVCYKLLEEFGLIGHCCEEEHRKMRHSCIAMSTEISDSTRRFPKSCSAAARALLGLSASSNGTQLRCYLLKVELGPEFDSRSCTEPPSAGVEVHADWWQQHNGSGGARWELAKSQHFCFHSDVNDGGNCVTLTRLRQPSSLAQSVLLRLEIRWLGLSLLIPWHSLLRQAGRQSKTLQRLEWRHFIVNMSNVGDAV</sequence>
<feature type="non-terminal residue" evidence="2">
    <location>
        <position position="1"/>
    </location>
</feature>
<dbReference type="Proteomes" id="UP000215902">
    <property type="component" value="Unassembled WGS sequence"/>
</dbReference>
<feature type="transmembrane region" description="Helical" evidence="1">
    <location>
        <begin position="13"/>
        <end position="38"/>
    </location>
</feature>
<evidence type="ECO:0000313" key="2">
    <source>
        <dbReference type="EMBL" id="PAA66309.1"/>
    </source>
</evidence>
<evidence type="ECO:0000256" key="1">
    <source>
        <dbReference type="SAM" id="Phobius"/>
    </source>
</evidence>
<gene>
    <name evidence="2" type="ORF">BOX15_Mlig009204g1</name>
</gene>
<organism evidence="2 3">
    <name type="scientific">Macrostomum lignano</name>
    <dbReference type="NCBI Taxonomy" id="282301"/>
    <lineage>
        <taxon>Eukaryota</taxon>
        <taxon>Metazoa</taxon>
        <taxon>Spiralia</taxon>
        <taxon>Lophotrochozoa</taxon>
        <taxon>Platyhelminthes</taxon>
        <taxon>Rhabditophora</taxon>
        <taxon>Macrostomorpha</taxon>
        <taxon>Macrostomida</taxon>
        <taxon>Macrostomidae</taxon>
        <taxon>Macrostomum</taxon>
    </lineage>
</organism>
<proteinExistence type="predicted"/>
<protein>
    <submittedName>
        <fullName evidence="2">Uncharacterized protein</fullName>
    </submittedName>
</protein>
<keyword evidence="1" id="KW-0812">Transmembrane</keyword>
<keyword evidence="3" id="KW-1185">Reference proteome</keyword>
<evidence type="ECO:0000313" key="3">
    <source>
        <dbReference type="Proteomes" id="UP000215902"/>
    </source>
</evidence>